<dbReference type="PANTHER" id="PTHR43133:SF8">
    <property type="entry name" value="RNA POLYMERASE SIGMA FACTOR HI_1459-RELATED"/>
    <property type="match status" value="1"/>
</dbReference>
<proteinExistence type="inferred from homology"/>
<name>A0A5B9QI70_9BACT</name>
<dbReference type="GO" id="GO:0003677">
    <property type="term" value="F:DNA binding"/>
    <property type="evidence" value="ECO:0007669"/>
    <property type="project" value="UniProtKB-KW"/>
</dbReference>
<evidence type="ECO:0000256" key="4">
    <source>
        <dbReference type="ARBA" id="ARBA00023125"/>
    </source>
</evidence>
<dbReference type="InterPro" id="IPR036388">
    <property type="entry name" value="WH-like_DNA-bd_sf"/>
</dbReference>
<dbReference type="InterPro" id="IPR013324">
    <property type="entry name" value="RNA_pol_sigma_r3/r4-like"/>
</dbReference>
<dbReference type="InterPro" id="IPR039425">
    <property type="entry name" value="RNA_pol_sigma-70-like"/>
</dbReference>
<dbReference type="Gene3D" id="1.10.1740.10">
    <property type="match status" value="1"/>
</dbReference>
<keyword evidence="8" id="KW-1185">Reference proteome</keyword>
<organism evidence="7 8">
    <name type="scientific">Bythopirellula goksoeyrii</name>
    <dbReference type="NCBI Taxonomy" id="1400387"/>
    <lineage>
        <taxon>Bacteria</taxon>
        <taxon>Pseudomonadati</taxon>
        <taxon>Planctomycetota</taxon>
        <taxon>Planctomycetia</taxon>
        <taxon>Pirellulales</taxon>
        <taxon>Lacipirellulaceae</taxon>
        <taxon>Bythopirellula</taxon>
    </lineage>
</organism>
<comment type="similarity">
    <text evidence="1">Belongs to the sigma-70 factor family. ECF subfamily.</text>
</comment>
<dbReference type="InterPro" id="IPR013325">
    <property type="entry name" value="RNA_pol_sigma_r2"/>
</dbReference>
<sequence length="181" mass="20498">MSAVMSQSPISKDAKLAPTELAQLVREHQADIWRYLRYLGATPSDADDLTQETFLAVARANFIEQSPPQTAAYLRTAARNQLLMARRREKHQINTVELATAEQVWSTLVPDTGTAGLFAALADCLEKLEGRALAVIDGFYRDRRSREELAHEMRMKPDGVKTLLRRTREVLRNCIEKRTES</sequence>
<dbReference type="InterPro" id="IPR014284">
    <property type="entry name" value="RNA_pol_sigma-70_dom"/>
</dbReference>
<evidence type="ECO:0000256" key="3">
    <source>
        <dbReference type="ARBA" id="ARBA00023082"/>
    </source>
</evidence>
<dbReference type="SUPFAM" id="SSF88946">
    <property type="entry name" value="Sigma2 domain of RNA polymerase sigma factors"/>
    <property type="match status" value="1"/>
</dbReference>
<accession>A0A5B9QI70</accession>
<dbReference type="GO" id="GO:0016987">
    <property type="term" value="F:sigma factor activity"/>
    <property type="evidence" value="ECO:0007669"/>
    <property type="project" value="UniProtKB-KW"/>
</dbReference>
<gene>
    <name evidence="7" type="ORF">Pr1d_46210</name>
</gene>
<keyword evidence="3" id="KW-0731">Sigma factor</keyword>
<evidence type="ECO:0000313" key="7">
    <source>
        <dbReference type="EMBL" id="QEG37280.1"/>
    </source>
</evidence>
<dbReference type="KEGG" id="bgok:Pr1d_46210"/>
<evidence type="ECO:0000256" key="1">
    <source>
        <dbReference type="ARBA" id="ARBA00010641"/>
    </source>
</evidence>
<reference evidence="7 8" key="1">
    <citation type="submission" date="2019-08" db="EMBL/GenBank/DDBJ databases">
        <title>Deep-cultivation of Planctomycetes and their phenomic and genomic characterization uncovers novel biology.</title>
        <authorList>
            <person name="Wiegand S."/>
            <person name="Jogler M."/>
            <person name="Boedeker C."/>
            <person name="Pinto D."/>
            <person name="Vollmers J."/>
            <person name="Rivas-Marin E."/>
            <person name="Kohn T."/>
            <person name="Peeters S.H."/>
            <person name="Heuer A."/>
            <person name="Rast P."/>
            <person name="Oberbeckmann S."/>
            <person name="Bunk B."/>
            <person name="Jeske O."/>
            <person name="Meyerdierks A."/>
            <person name="Storesund J.E."/>
            <person name="Kallscheuer N."/>
            <person name="Luecker S."/>
            <person name="Lage O.M."/>
            <person name="Pohl T."/>
            <person name="Merkel B.J."/>
            <person name="Hornburger P."/>
            <person name="Mueller R.-W."/>
            <person name="Bruemmer F."/>
            <person name="Labrenz M."/>
            <person name="Spormann A.M."/>
            <person name="Op den Camp H."/>
            <person name="Overmann J."/>
            <person name="Amann R."/>
            <person name="Jetten M.S.M."/>
            <person name="Mascher T."/>
            <person name="Medema M.H."/>
            <person name="Devos D.P."/>
            <person name="Kaster A.-K."/>
            <person name="Ovreas L."/>
            <person name="Rohde M."/>
            <person name="Galperin M.Y."/>
            <person name="Jogler C."/>
        </authorList>
    </citation>
    <scope>NUCLEOTIDE SEQUENCE [LARGE SCALE GENOMIC DNA]</scope>
    <source>
        <strain evidence="7 8">Pr1d</strain>
    </source>
</reference>
<keyword evidence="2" id="KW-0805">Transcription regulation</keyword>
<keyword evidence="5" id="KW-0804">Transcription</keyword>
<feature type="domain" description="RNA polymerase sigma-70 region 2" evidence="6">
    <location>
        <begin position="24"/>
        <end position="90"/>
    </location>
</feature>
<keyword evidence="4" id="KW-0238">DNA-binding</keyword>
<evidence type="ECO:0000256" key="2">
    <source>
        <dbReference type="ARBA" id="ARBA00023015"/>
    </source>
</evidence>
<evidence type="ECO:0000256" key="5">
    <source>
        <dbReference type="ARBA" id="ARBA00023163"/>
    </source>
</evidence>
<dbReference type="GO" id="GO:0006352">
    <property type="term" value="P:DNA-templated transcription initiation"/>
    <property type="evidence" value="ECO:0007669"/>
    <property type="project" value="InterPro"/>
</dbReference>
<dbReference type="NCBIfam" id="TIGR02937">
    <property type="entry name" value="sigma70-ECF"/>
    <property type="match status" value="1"/>
</dbReference>
<dbReference type="SUPFAM" id="SSF88659">
    <property type="entry name" value="Sigma3 and sigma4 domains of RNA polymerase sigma factors"/>
    <property type="match status" value="1"/>
</dbReference>
<evidence type="ECO:0000259" key="6">
    <source>
        <dbReference type="Pfam" id="PF04542"/>
    </source>
</evidence>
<evidence type="ECO:0000313" key="8">
    <source>
        <dbReference type="Proteomes" id="UP000323917"/>
    </source>
</evidence>
<protein>
    <submittedName>
        <fullName evidence="7">RNA polymerase sigma factor</fullName>
    </submittedName>
</protein>
<dbReference type="PANTHER" id="PTHR43133">
    <property type="entry name" value="RNA POLYMERASE ECF-TYPE SIGMA FACTO"/>
    <property type="match status" value="1"/>
</dbReference>
<dbReference type="Pfam" id="PF04542">
    <property type="entry name" value="Sigma70_r2"/>
    <property type="match status" value="1"/>
</dbReference>
<dbReference type="OrthoDB" id="9795666at2"/>
<dbReference type="AlphaFoldDB" id="A0A5B9QI70"/>
<dbReference type="Proteomes" id="UP000323917">
    <property type="component" value="Chromosome"/>
</dbReference>
<dbReference type="InterPro" id="IPR007627">
    <property type="entry name" value="RNA_pol_sigma70_r2"/>
</dbReference>
<dbReference type="EMBL" id="CP042913">
    <property type="protein sequence ID" value="QEG37280.1"/>
    <property type="molecule type" value="Genomic_DNA"/>
</dbReference>
<dbReference type="Gene3D" id="1.10.10.10">
    <property type="entry name" value="Winged helix-like DNA-binding domain superfamily/Winged helix DNA-binding domain"/>
    <property type="match status" value="1"/>
</dbReference>